<dbReference type="Pfam" id="PF17722">
    <property type="entry name" value="IFTAP"/>
    <property type="match status" value="1"/>
</dbReference>
<dbReference type="PANTHER" id="PTHR35543:SF1">
    <property type="entry name" value="INTRAFLAGELLAR TRANSPORT-ASSOCIATED PROTEIN"/>
    <property type="match status" value="1"/>
</dbReference>
<dbReference type="GeneID" id="103020232"/>
<feature type="compositionally biased region" description="Basic and acidic residues" evidence="1">
    <location>
        <begin position="1"/>
        <end position="15"/>
    </location>
</feature>
<sequence>MTGVLIRRDTRDAWPQRRHHRRTQREGSHLQAKEFHLVICQITWCFIGNGRGVHRVIIRTNRTCPHGTSVLPRHHCGFQNRALRNGREPLEVCLPLTLMKFEEPFHSSSLLFPSISMPILLHAAATACLRPRTDDFTAITVAVKKEEVREDNVTRRGAFGTNSSENNFTSVKFTQRNEPNDHHLSNKAIFLRTSSQCSEEEQIVMDEGQKVGSSFQGDLNRAGKVKVDNFLDLEDLDLDEEIKPQMNLLLLPGEVEQDMSMSVPSYIPSVAQPLMSGVKPRLTGKGADKQREEIVGDEVRPFSLDEEFDYDAVMLTPKFTPAEIDAIKELCKQKSKSTDLEKPRD</sequence>
<reference evidence="3" key="1">
    <citation type="submission" date="2025-08" db="UniProtKB">
        <authorList>
            <consortium name="RefSeq"/>
        </authorList>
    </citation>
    <scope>IDENTIFICATION</scope>
</reference>
<dbReference type="Proteomes" id="UP001652580">
    <property type="component" value="Chromosome 9"/>
</dbReference>
<evidence type="ECO:0000256" key="1">
    <source>
        <dbReference type="SAM" id="MobiDB-lite"/>
    </source>
</evidence>
<feature type="region of interest" description="Disordered" evidence="1">
    <location>
        <begin position="1"/>
        <end position="27"/>
    </location>
</feature>
<evidence type="ECO:0000313" key="2">
    <source>
        <dbReference type="Proteomes" id="UP001652580"/>
    </source>
</evidence>
<accession>A0ABM3U6K2</accession>
<organism evidence="2 3">
    <name type="scientific">Balaenoptera acutorostrata</name>
    <name type="common">Common minke whale</name>
    <name type="synonym">Balaena rostrata</name>
    <dbReference type="NCBI Taxonomy" id="9767"/>
    <lineage>
        <taxon>Eukaryota</taxon>
        <taxon>Metazoa</taxon>
        <taxon>Chordata</taxon>
        <taxon>Craniata</taxon>
        <taxon>Vertebrata</taxon>
        <taxon>Euteleostomi</taxon>
        <taxon>Mammalia</taxon>
        <taxon>Eutheria</taxon>
        <taxon>Laurasiatheria</taxon>
        <taxon>Artiodactyla</taxon>
        <taxon>Whippomorpha</taxon>
        <taxon>Cetacea</taxon>
        <taxon>Mysticeti</taxon>
        <taxon>Balaenopteridae</taxon>
        <taxon>Balaenoptera</taxon>
    </lineage>
</organism>
<dbReference type="RefSeq" id="XP_057409975.1">
    <property type="nucleotide sequence ID" value="XM_057553992.1"/>
</dbReference>
<name>A0ABM3U6K2_BALAC</name>
<keyword evidence="2" id="KW-1185">Reference proteome</keyword>
<dbReference type="InterPro" id="IPR040028">
    <property type="entry name" value="IFTAP"/>
</dbReference>
<evidence type="ECO:0000313" key="3">
    <source>
        <dbReference type="RefSeq" id="XP_057409975.1"/>
    </source>
</evidence>
<protein>
    <submittedName>
        <fullName evidence="3">Intraflagellar transport-associated protein isoform X1</fullName>
    </submittedName>
</protein>
<gene>
    <name evidence="3" type="primary">IFTAP</name>
</gene>
<dbReference type="PANTHER" id="PTHR35543">
    <property type="entry name" value="PROTEIN C11ORF74"/>
    <property type="match status" value="1"/>
</dbReference>
<proteinExistence type="predicted"/>